<dbReference type="Proteomes" id="UP000824890">
    <property type="component" value="Unassembled WGS sequence"/>
</dbReference>
<dbReference type="EMBL" id="JAGKQM010000012">
    <property type="protein sequence ID" value="KAH0900091.1"/>
    <property type="molecule type" value="Genomic_DNA"/>
</dbReference>
<organism evidence="2 3">
    <name type="scientific">Brassica napus</name>
    <name type="common">Rape</name>
    <dbReference type="NCBI Taxonomy" id="3708"/>
    <lineage>
        <taxon>Eukaryota</taxon>
        <taxon>Viridiplantae</taxon>
        <taxon>Streptophyta</taxon>
        <taxon>Embryophyta</taxon>
        <taxon>Tracheophyta</taxon>
        <taxon>Spermatophyta</taxon>
        <taxon>Magnoliopsida</taxon>
        <taxon>eudicotyledons</taxon>
        <taxon>Gunneridae</taxon>
        <taxon>Pentapetalae</taxon>
        <taxon>rosids</taxon>
        <taxon>malvids</taxon>
        <taxon>Brassicales</taxon>
        <taxon>Brassicaceae</taxon>
        <taxon>Brassiceae</taxon>
        <taxon>Brassica</taxon>
    </lineage>
</organism>
<name>A0ABQ8B5Q0_BRANA</name>
<accession>A0ABQ8B5Q0</accession>
<evidence type="ECO:0000313" key="1">
    <source>
        <dbReference type="EMBL" id="KAH0900091.1"/>
    </source>
</evidence>
<evidence type="ECO:0000313" key="2">
    <source>
        <dbReference type="EMBL" id="KAH0900105.1"/>
    </source>
</evidence>
<protein>
    <submittedName>
        <fullName evidence="2">Uncharacterized protein</fullName>
    </submittedName>
</protein>
<gene>
    <name evidence="1" type="ORF">HID58_049659</name>
    <name evidence="2" type="ORF">HID58_049673</name>
</gene>
<proteinExistence type="predicted"/>
<comment type="caution">
    <text evidence="2">The sequence shown here is derived from an EMBL/GenBank/DDBJ whole genome shotgun (WGS) entry which is preliminary data.</text>
</comment>
<keyword evidence="3" id="KW-1185">Reference proteome</keyword>
<reference evidence="2 3" key="1">
    <citation type="submission" date="2021-05" db="EMBL/GenBank/DDBJ databases">
        <title>Genome Assembly of Synthetic Allotetraploid Brassica napus Reveals Homoeologous Exchanges between Subgenomes.</title>
        <authorList>
            <person name="Davis J.T."/>
        </authorList>
    </citation>
    <scope>NUCLEOTIDE SEQUENCE [LARGE SCALE GENOMIC DNA]</scope>
    <source>
        <strain evidence="3">cv. Da-Ae</strain>
        <tissue evidence="2">Seedling</tissue>
    </source>
</reference>
<evidence type="ECO:0000313" key="3">
    <source>
        <dbReference type="Proteomes" id="UP000824890"/>
    </source>
</evidence>
<dbReference type="EMBL" id="JAGKQM010000012">
    <property type="protein sequence ID" value="KAH0900105.1"/>
    <property type="molecule type" value="Genomic_DNA"/>
</dbReference>
<sequence>MRNTSGLGTICSLSSSFTCLLAAANTLLWACLKTVLQLIDRSPEKQEEVLLEDNEAERPTGKLKCLSVVEDKLKQEGVPDLRDSLCHVLGNTKMSKTPEEDS</sequence>